<dbReference type="Pfam" id="PF04434">
    <property type="entry name" value="SWIM"/>
    <property type="match status" value="1"/>
</dbReference>
<keyword evidence="1" id="KW-0479">Metal-binding</keyword>
<evidence type="ECO:0000256" key="1">
    <source>
        <dbReference type="PROSITE-ProRule" id="PRU00325"/>
    </source>
</evidence>
<organism evidence="3 4">
    <name type="scientific">Cupriavidus gilardii J11</name>
    <dbReference type="NCBI Taxonomy" id="936133"/>
    <lineage>
        <taxon>Bacteria</taxon>
        <taxon>Pseudomonadati</taxon>
        <taxon>Pseudomonadota</taxon>
        <taxon>Betaproteobacteria</taxon>
        <taxon>Burkholderiales</taxon>
        <taxon>Burkholderiaceae</taxon>
        <taxon>Cupriavidus</taxon>
    </lineage>
</organism>
<comment type="caution">
    <text evidence="3">The sequence shown here is derived from an EMBL/GenBank/DDBJ whole genome shotgun (WGS) entry which is preliminary data.</text>
</comment>
<reference evidence="3 4" key="1">
    <citation type="submission" date="2019-07" db="EMBL/GenBank/DDBJ databases">
        <title>Genome sequencing of lignin-degrading bacterial isolates.</title>
        <authorList>
            <person name="Gladden J."/>
        </authorList>
    </citation>
    <scope>NUCLEOTIDE SEQUENCE [LARGE SCALE GENOMIC DNA]</scope>
    <source>
        <strain evidence="3 4">J11</strain>
    </source>
</reference>
<dbReference type="AlphaFoldDB" id="A0A562BKA5"/>
<accession>A0A562BKA5</accession>
<dbReference type="InterPro" id="IPR049245">
    <property type="entry name" value="DUF6880"/>
</dbReference>
<dbReference type="Proteomes" id="UP000318141">
    <property type="component" value="Unassembled WGS sequence"/>
</dbReference>
<evidence type="ECO:0000313" key="4">
    <source>
        <dbReference type="Proteomes" id="UP000318141"/>
    </source>
</evidence>
<proteinExistence type="predicted"/>
<keyword evidence="1" id="KW-0863">Zinc-finger</keyword>
<feature type="domain" description="SWIM-type" evidence="2">
    <location>
        <begin position="57"/>
        <end position="95"/>
    </location>
</feature>
<dbReference type="GO" id="GO:0008270">
    <property type="term" value="F:zinc ion binding"/>
    <property type="evidence" value="ECO:0007669"/>
    <property type="project" value="UniProtKB-KW"/>
</dbReference>
<dbReference type="PROSITE" id="PS50966">
    <property type="entry name" value="ZF_SWIM"/>
    <property type="match status" value="1"/>
</dbReference>
<sequence>MPKPPTLTEVLTLARVQSLADAKSFARGNAYFRDGAVSRLEEDKGAVCARVRGTHDYRVHLAVNNAGGLAYRCDCPVGNAGVFCKHAIAVALCWLKNSSGQVVHAEETPPEKPRKKRKSQADVMREYVATLDRDALEDLVLDAATFDRTLRDKLLLAARAAQGPDLQGMKAIVRQLTHVSRPLDWREAAEYGDGLMSLADMLRQRLAGPYAPQVVELSDLAIASAEHSLLQIDDSGGYVMPAIVELAEIHLEACLRTRPDPLELAERLFRRQTEQIWDIFDTVLPTYEEALGESGVRRYRELLDEAWKALPALAPGQKVANDIDSRRSRLERAMLALAESDGDVDALIRICSRDLSSPYRYLKVATICQEHDRLQEGLAWAKRGIEGSSGNVELSLLGFCVHAHLRGGEFEEANAYAWQCFEMQPSVRAFLELMKVATATGRHDEMRDRALKHLWALAEKQESAAPSTPAAWWESMRTVLVEIFLSEGNHDLAWDAFIGGPMPAQKWAEMAAVRSATHPRDALDLYRKLLPIAVNNGSGGGRYEEAFDVVCAIRRLRAQLGEGEEFASELEEIRQTYRVKRNFIKLLATLH</sequence>
<keyword evidence="4" id="KW-1185">Reference proteome</keyword>
<dbReference type="Pfam" id="PF21810">
    <property type="entry name" value="DUF6880"/>
    <property type="match status" value="1"/>
</dbReference>
<gene>
    <name evidence="3" type="ORF">L602_002600000820</name>
</gene>
<dbReference type="OrthoDB" id="7187515at2"/>
<dbReference type="EMBL" id="VLJN01000019">
    <property type="protein sequence ID" value="TWG85319.1"/>
    <property type="molecule type" value="Genomic_DNA"/>
</dbReference>
<evidence type="ECO:0000259" key="2">
    <source>
        <dbReference type="PROSITE" id="PS50966"/>
    </source>
</evidence>
<dbReference type="InterPro" id="IPR007527">
    <property type="entry name" value="Znf_SWIM"/>
</dbReference>
<keyword evidence="1" id="KW-0862">Zinc</keyword>
<protein>
    <submittedName>
        <fullName evidence="3">Putative Zn finger protein</fullName>
    </submittedName>
</protein>
<evidence type="ECO:0000313" key="3">
    <source>
        <dbReference type="EMBL" id="TWG85319.1"/>
    </source>
</evidence>
<name>A0A562BKA5_9BURK</name>